<evidence type="ECO:0000256" key="4">
    <source>
        <dbReference type="ARBA" id="ARBA00022670"/>
    </source>
</evidence>
<evidence type="ECO:0000256" key="16">
    <source>
        <dbReference type="PIRSR" id="PIRSR601577-2"/>
    </source>
</evidence>
<dbReference type="AlphaFoldDB" id="A0A1G4IFC9"/>
<keyword evidence="19" id="KW-1185">Reference proteome</keyword>
<feature type="active site" evidence="15">
    <location>
        <position position="234"/>
    </location>
</feature>
<keyword evidence="5 16" id="KW-0479">Metal-binding</keyword>
<dbReference type="Pfam" id="PF01457">
    <property type="entry name" value="Peptidase_M8"/>
    <property type="match status" value="1"/>
</dbReference>
<evidence type="ECO:0000256" key="2">
    <source>
        <dbReference type="ARBA" id="ARBA00004370"/>
    </source>
</evidence>
<keyword evidence="4 17" id="KW-0645">Protease</keyword>
<sequence length="675" mass="73405">MLHHKLDTVSVIALLLTLRGTVADDNITGEEEGTGHRCMHNDVAVPYDELPSMDAVHDLQTAHVAEVSNNTEGEGNKSKSVERKNVRFHIKYALGETCKGIGMTVPTYIKGTTKECTEDDVLTKWKLRSVKVMMEAATKFLSSALLVDPLEAVNVPGGKCSGVQVPKMTVPNADYVVFVTINPRPEEETTTVAWAAACLKDTRSGRPVVGHINFIPAAIQRNPSSLAEHVAMHELAHAIGFSDIAETMLRAPNGLGAKGSQRVYRKGLGKAVTLITSPKVLKVAREYYGCPGLDGVEVEDAGSEGTRGSHWKKRILFNEALVGSVTSGQLFFSPLTLAYFEDLGFYTANYSTAETGMTWGKGRGCDFLYQKCDNHPREWGEFCFRKEMFVSTCTLDRSSLGACDITTHPEDLPQLYRYFDDPRVGGSSAEMDYCPTVMGFVNAYCTAELGFAFMNVFGNEMGVHSLCYDSDVITSVFPNFPFAARCFPTTCTPSGQLLLRVQGRTVACPRDGKAGLGDTSKLKGVHGKVQCPPSENFCKNSGNGISKLQLASVADEVDGSSNTERIGHSLISPTPHTWNSEDMGSCSSRLACLKDIPPPFPACSLAARKVKECLGNDCPGSAQQWRYANEVGNSCLNPEGMVAMCMDGWRGVNELCGAVDPEYKLGRSYRSMLPF</sequence>
<proteinExistence type="inferred from homology"/>
<dbReference type="VEuPathDB" id="TriTrypDB:TEOVI_000242400"/>
<dbReference type="EMBL" id="CZPT02001525">
    <property type="protein sequence ID" value="SCU70849.1"/>
    <property type="molecule type" value="Genomic_DNA"/>
</dbReference>
<dbReference type="EC" id="3.4.24.-" evidence="17"/>
<dbReference type="RefSeq" id="XP_067081607.1">
    <property type="nucleotide sequence ID" value="XM_067225506.1"/>
</dbReference>
<dbReference type="PANTHER" id="PTHR10942">
    <property type="entry name" value="LEISHMANOLYSIN-LIKE PEPTIDASE"/>
    <property type="match status" value="1"/>
</dbReference>
<feature type="signal peptide" evidence="17">
    <location>
        <begin position="1"/>
        <end position="23"/>
    </location>
</feature>
<protein>
    <recommendedName>
        <fullName evidence="17">Leishmanolysin-like peptidase</fullName>
        <ecNumber evidence="17">3.4.24.-</ecNumber>
    </recommendedName>
</protein>
<comment type="cofactor">
    <cofactor evidence="16 17">
        <name>Zn(2+)</name>
        <dbReference type="ChEBI" id="CHEBI:29105"/>
    </cofactor>
    <text evidence="16 17">Binds 1 zinc ion per subunit.</text>
</comment>
<evidence type="ECO:0000256" key="9">
    <source>
        <dbReference type="ARBA" id="ARBA00022889"/>
    </source>
</evidence>
<keyword evidence="7 17" id="KW-0378">Hydrolase</keyword>
<evidence type="ECO:0000256" key="17">
    <source>
        <dbReference type="RuleBase" id="RU366077"/>
    </source>
</evidence>
<keyword evidence="12" id="KW-0865">Zymogen</keyword>
<feature type="binding site" evidence="16">
    <location>
        <position position="237"/>
    </location>
    <ligand>
        <name>Zn(2+)</name>
        <dbReference type="ChEBI" id="CHEBI:29105"/>
        <note>catalytic</note>
    </ligand>
</feature>
<gene>
    <name evidence="18" type="ORF">TEOVI_000242400</name>
</gene>
<reference evidence="18" key="1">
    <citation type="submission" date="2016-09" db="EMBL/GenBank/DDBJ databases">
        <authorList>
            <person name="Hebert L."/>
            <person name="Moumen B."/>
        </authorList>
    </citation>
    <scope>NUCLEOTIDE SEQUENCE [LARGE SCALE GENOMIC DNA]</scope>
    <source>
        <strain evidence="18">OVI</strain>
    </source>
</reference>
<dbReference type="FunFam" id="3.90.132.10:FF:000001">
    <property type="entry name" value="leishmanolysin-like peptidase isoform X2"/>
    <property type="match status" value="1"/>
</dbReference>
<dbReference type="Gene3D" id="3.10.170.20">
    <property type="match status" value="1"/>
</dbReference>
<feature type="chain" id="PRO_5023966369" description="Leishmanolysin-like peptidase" evidence="17">
    <location>
        <begin position="24"/>
        <end position="675"/>
    </location>
</feature>
<keyword evidence="11" id="KW-0472">Membrane</keyword>
<evidence type="ECO:0000256" key="11">
    <source>
        <dbReference type="ARBA" id="ARBA00023136"/>
    </source>
</evidence>
<keyword evidence="10 16" id="KW-0482">Metalloprotease</keyword>
<dbReference type="GeneID" id="92376364"/>
<keyword evidence="13" id="KW-1015">Disulfide bond</keyword>
<dbReference type="PANTHER" id="PTHR10942:SF0">
    <property type="entry name" value="LEISHMANOLYSIN-LIKE PEPTIDASE"/>
    <property type="match status" value="1"/>
</dbReference>
<dbReference type="GO" id="GO:0006508">
    <property type="term" value="P:proteolysis"/>
    <property type="evidence" value="ECO:0007669"/>
    <property type="project" value="UniProtKB-KW"/>
</dbReference>
<evidence type="ECO:0000256" key="7">
    <source>
        <dbReference type="ARBA" id="ARBA00022801"/>
    </source>
</evidence>
<dbReference type="GO" id="GO:0007155">
    <property type="term" value="P:cell adhesion"/>
    <property type="evidence" value="ECO:0007669"/>
    <property type="project" value="UniProtKB-KW"/>
</dbReference>
<evidence type="ECO:0000256" key="8">
    <source>
        <dbReference type="ARBA" id="ARBA00022833"/>
    </source>
</evidence>
<dbReference type="SUPFAM" id="SSF55486">
    <property type="entry name" value="Metalloproteases ('zincins'), catalytic domain"/>
    <property type="match status" value="1"/>
</dbReference>
<accession>A0A1G4IFC9</accession>
<dbReference type="InterPro" id="IPR001577">
    <property type="entry name" value="Peptidase_M8"/>
</dbReference>
<dbReference type="GO" id="GO:0046872">
    <property type="term" value="F:metal ion binding"/>
    <property type="evidence" value="ECO:0007669"/>
    <property type="project" value="UniProtKB-KW"/>
</dbReference>
<dbReference type="Proteomes" id="UP000195570">
    <property type="component" value="Unassembled WGS sequence"/>
</dbReference>
<evidence type="ECO:0000256" key="3">
    <source>
        <dbReference type="ARBA" id="ARBA00005860"/>
    </source>
</evidence>
<evidence type="ECO:0000256" key="13">
    <source>
        <dbReference type="ARBA" id="ARBA00023157"/>
    </source>
</evidence>
<evidence type="ECO:0000256" key="5">
    <source>
        <dbReference type="ARBA" id="ARBA00022723"/>
    </source>
</evidence>
<evidence type="ECO:0000256" key="15">
    <source>
        <dbReference type="PIRSR" id="PIRSR601577-1"/>
    </source>
</evidence>
<organism evidence="18 19">
    <name type="scientific">Trypanosoma equiperdum</name>
    <dbReference type="NCBI Taxonomy" id="5694"/>
    <lineage>
        <taxon>Eukaryota</taxon>
        <taxon>Discoba</taxon>
        <taxon>Euglenozoa</taxon>
        <taxon>Kinetoplastea</taxon>
        <taxon>Metakinetoplastina</taxon>
        <taxon>Trypanosomatida</taxon>
        <taxon>Trypanosomatidae</taxon>
        <taxon>Trypanosoma</taxon>
    </lineage>
</organism>
<feature type="binding site" evidence="16">
    <location>
        <position position="310"/>
    </location>
    <ligand>
        <name>Zn(2+)</name>
        <dbReference type="ChEBI" id="CHEBI:29105"/>
        <note>catalytic</note>
    </ligand>
</feature>
<evidence type="ECO:0000256" key="1">
    <source>
        <dbReference type="ARBA" id="ARBA00001249"/>
    </source>
</evidence>
<dbReference type="GO" id="GO:0004222">
    <property type="term" value="F:metalloendopeptidase activity"/>
    <property type="evidence" value="ECO:0007669"/>
    <property type="project" value="UniProtKB-UniRule"/>
</dbReference>
<comment type="catalytic activity">
    <reaction evidence="1">
        <text>Preference for hydrophobic residues at P1 and P1' and basic residues at P2' and P3'. A model nonapeptide is cleaved at -Ala-Tyr-|-Leu-Lys-Lys-.</text>
        <dbReference type="EC" id="3.4.24.36"/>
    </reaction>
</comment>
<comment type="caution">
    <text evidence="18">The sequence shown here is derived from an EMBL/GenBank/DDBJ whole genome shotgun (WGS) entry which is preliminary data.</text>
</comment>
<evidence type="ECO:0000256" key="12">
    <source>
        <dbReference type="ARBA" id="ARBA00023145"/>
    </source>
</evidence>
<evidence type="ECO:0000313" key="18">
    <source>
        <dbReference type="EMBL" id="SCU70849.1"/>
    </source>
</evidence>
<keyword evidence="8 16" id="KW-0862">Zinc</keyword>
<comment type="subcellular location">
    <subcellularLocation>
        <location evidence="2">Membrane</location>
    </subcellularLocation>
</comment>
<keyword evidence="14" id="KW-0325">Glycoprotein</keyword>
<keyword evidence="9" id="KW-0130">Cell adhesion</keyword>
<dbReference type="GO" id="GO:0016020">
    <property type="term" value="C:membrane"/>
    <property type="evidence" value="ECO:0007669"/>
    <property type="project" value="UniProtKB-SubCell"/>
</dbReference>
<dbReference type="PRINTS" id="PR00782">
    <property type="entry name" value="LSHMANOLYSIN"/>
</dbReference>
<evidence type="ECO:0000313" key="19">
    <source>
        <dbReference type="Proteomes" id="UP000195570"/>
    </source>
</evidence>
<evidence type="ECO:0000256" key="6">
    <source>
        <dbReference type="ARBA" id="ARBA00022729"/>
    </source>
</evidence>
<name>A0A1G4IFC9_TRYEQ</name>
<dbReference type="Gene3D" id="3.90.132.10">
    <property type="entry name" value="Leishmanolysin , domain 2"/>
    <property type="match status" value="1"/>
</dbReference>
<dbReference type="Gene3D" id="2.10.55.10">
    <property type="entry name" value="Leishmanolysin domain 3"/>
    <property type="match status" value="1"/>
</dbReference>
<feature type="binding site" evidence="16">
    <location>
        <position position="233"/>
    </location>
    <ligand>
        <name>Zn(2+)</name>
        <dbReference type="ChEBI" id="CHEBI:29105"/>
        <note>catalytic</note>
    </ligand>
</feature>
<dbReference type="GO" id="GO:0005737">
    <property type="term" value="C:cytoplasm"/>
    <property type="evidence" value="ECO:0007669"/>
    <property type="project" value="TreeGrafter"/>
</dbReference>
<evidence type="ECO:0000256" key="14">
    <source>
        <dbReference type="ARBA" id="ARBA00023180"/>
    </source>
</evidence>
<comment type="similarity">
    <text evidence="3 17">Belongs to the peptidase M8 family.</text>
</comment>
<keyword evidence="6 17" id="KW-0732">Signal</keyword>
<evidence type="ECO:0000256" key="10">
    <source>
        <dbReference type="ARBA" id="ARBA00023049"/>
    </source>
</evidence>